<dbReference type="Proteomes" id="UP001209570">
    <property type="component" value="Unassembled WGS sequence"/>
</dbReference>
<reference evidence="2" key="1">
    <citation type="submission" date="2021-12" db="EMBL/GenBank/DDBJ databases">
        <title>Prjna785345.</title>
        <authorList>
            <person name="Rujirawat T."/>
            <person name="Krajaejun T."/>
        </authorList>
    </citation>
    <scope>NUCLEOTIDE SEQUENCE</scope>
    <source>
        <strain evidence="2">Pi057C3</strain>
    </source>
</reference>
<name>A0AAD5L5C0_PYTIN</name>
<feature type="compositionally biased region" description="Basic and acidic residues" evidence="1">
    <location>
        <begin position="30"/>
        <end position="40"/>
    </location>
</feature>
<sequence length="140" mass="15008">MEEVQVKRQCEHPRVRLGHRFCRDCGSAVTERDAKPRADEMPAPPPPGAPSGQMPPGPQSYRAGSHGALVRCPSCQIQMRVLPHMYNMRVACPAGHMFLVQVAPQAPGGPPAMLGGGARNAQPGYPGAYYRSNTSTYAGL</sequence>
<evidence type="ECO:0000313" key="3">
    <source>
        <dbReference type="Proteomes" id="UP001209570"/>
    </source>
</evidence>
<feature type="compositionally biased region" description="Pro residues" evidence="1">
    <location>
        <begin position="42"/>
        <end position="58"/>
    </location>
</feature>
<proteinExistence type="predicted"/>
<keyword evidence="3" id="KW-1185">Reference proteome</keyword>
<evidence type="ECO:0000313" key="2">
    <source>
        <dbReference type="EMBL" id="KAJ0390096.1"/>
    </source>
</evidence>
<comment type="caution">
    <text evidence="2">The sequence shown here is derived from an EMBL/GenBank/DDBJ whole genome shotgun (WGS) entry which is preliminary data.</text>
</comment>
<dbReference type="EMBL" id="JAKCXM010002621">
    <property type="protein sequence ID" value="KAJ0390096.1"/>
    <property type="molecule type" value="Genomic_DNA"/>
</dbReference>
<organism evidence="2 3">
    <name type="scientific">Pythium insidiosum</name>
    <name type="common">Pythiosis disease agent</name>
    <dbReference type="NCBI Taxonomy" id="114742"/>
    <lineage>
        <taxon>Eukaryota</taxon>
        <taxon>Sar</taxon>
        <taxon>Stramenopiles</taxon>
        <taxon>Oomycota</taxon>
        <taxon>Peronosporomycetes</taxon>
        <taxon>Pythiales</taxon>
        <taxon>Pythiaceae</taxon>
        <taxon>Pythium</taxon>
    </lineage>
</organism>
<feature type="region of interest" description="Disordered" evidence="1">
    <location>
        <begin position="26"/>
        <end position="65"/>
    </location>
</feature>
<protein>
    <submittedName>
        <fullName evidence="2">Uncharacterized protein</fullName>
    </submittedName>
</protein>
<gene>
    <name evidence="2" type="ORF">P43SY_011744</name>
</gene>
<dbReference type="AlphaFoldDB" id="A0AAD5L5C0"/>
<evidence type="ECO:0000256" key="1">
    <source>
        <dbReference type="SAM" id="MobiDB-lite"/>
    </source>
</evidence>
<accession>A0AAD5L5C0</accession>